<reference evidence="1" key="1">
    <citation type="submission" date="2014-08" db="EMBL/GenBank/DDBJ databases">
        <authorList>
            <person name="Murali S."/>
            <person name="Richards S."/>
            <person name="Bandaranaike D."/>
            <person name="Bellair M."/>
            <person name="Blankenburg K."/>
            <person name="Chao H."/>
            <person name="Dinh H."/>
            <person name="Doddapaneni H."/>
            <person name="Dugan-Rocha S."/>
            <person name="Elkadiri S."/>
            <person name="Gnanaolivu R."/>
            <person name="Hughes D."/>
            <person name="Lee S."/>
            <person name="Li M."/>
            <person name="Ming W."/>
            <person name="Munidasa M."/>
            <person name="Muniz J."/>
            <person name="Nguyen L."/>
            <person name="Osuji N."/>
            <person name="Pu L.-L."/>
            <person name="Puazo M."/>
            <person name="Skinner E."/>
            <person name="Qu C."/>
            <person name="Quiroz J."/>
            <person name="Raj R."/>
            <person name="Weissenberger G."/>
            <person name="Xin Y."/>
            <person name="Zou X."/>
            <person name="Han Y."/>
            <person name="Worley K."/>
            <person name="Muzny D."/>
            <person name="Gibbs R."/>
        </authorList>
    </citation>
    <scope>NUCLEOTIDE SEQUENCE</scope>
    <source>
        <strain evidence="1">HAZT.00-mixed</strain>
        <tissue evidence="1">Whole organism</tissue>
    </source>
</reference>
<reference evidence="1" key="2">
    <citation type="journal article" date="2018" name="Environ. Sci. Technol.">
        <title>The Toxicogenome of Hyalella azteca: A Model for Sediment Ecotoxicology and Evolutionary Toxicology.</title>
        <authorList>
            <person name="Poynton H.C."/>
            <person name="Hasenbein S."/>
            <person name="Benoit J.B."/>
            <person name="Sepulveda M.S."/>
            <person name="Poelchau M.F."/>
            <person name="Hughes D.S.T."/>
            <person name="Murali S.C."/>
            <person name="Chen S."/>
            <person name="Glastad K.M."/>
            <person name="Goodisman M.A.D."/>
            <person name="Werren J.H."/>
            <person name="Vineis J.H."/>
            <person name="Bowen J.L."/>
            <person name="Friedrich M."/>
            <person name="Jones J."/>
            <person name="Robertson H.M."/>
            <person name="Feyereisen R."/>
            <person name="Mechler-Hickson A."/>
            <person name="Mathers N."/>
            <person name="Lee C.E."/>
            <person name="Colbourne J.K."/>
            <person name="Biales A."/>
            <person name="Johnston J.S."/>
            <person name="Wellborn G.A."/>
            <person name="Rosendale A.J."/>
            <person name="Cridge A.G."/>
            <person name="Munoz-Torres M.C."/>
            <person name="Bain P.A."/>
            <person name="Manny A.R."/>
            <person name="Major K.M."/>
            <person name="Lambert F.N."/>
            <person name="Vulpe C.D."/>
            <person name="Tuck P."/>
            <person name="Blalock B.J."/>
            <person name="Lin Y.Y."/>
            <person name="Smith M.E."/>
            <person name="Ochoa-Acuna H."/>
            <person name="Chen M.M."/>
            <person name="Childers C.P."/>
            <person name="Qu J."/>
            <person name="Dugan S."/>
            <person name="Lee S.L."/>
            <person name="Chao H."/>
            <person name="Dinh H."/>
            <person name="Han Y."/>
            <person name="Doddapaneni H."/>
            <person name="Worley K.C."/>
            <person name="Muzny D.M."/>
            <person name="Gibbs R.A."/>
            <person name="Richards S."/>
        </authorList>
    </citation>
    <scope>NUCLEOTIDE SEQUENCE</scope>
    <source>
        <strain evidence="1">HAZT.00-mixed</strain>
        <tissue evidence="1">Whole organism</tissue>
    </source>
</reference>
<dbReference type="EMBL" id="JQDR03014003">
    <property type="protein sequence ID" value="KAA0188815.1"/>
    <property type="molecule type" value="Genomic_DNA"/>
</dbReference>
<dbReference type="Proteomes" id="UP000711488">
    <property type="component" value="Unassembled WGS sequence"/>
</dbReference>
<proteinExistence type="predicted"/>
<comment type="caution">
    <text evidence="1">The sequence shown here is derived from an EMBL/GenBank/DDBJ whole genome shotgun (WGS) entry which is preliminary data.</text>
</comment>
<accession>A0A6A0GWD4</accession>
<reference evidence="1" key="3">
    <citation type="submission" date="2019-06" db="EMBL/GenBank/DDBJ databases">
        <authorList>
            <person name="Poynton C."/>
            <person name="Hasenbein S."/>
            <person name="Benoit J.B."/>
            <person name="Sepulveda M.S."/>
            <person name="Poelchau M.F."/>
            <person name="Murali S.C."/>
            <person name="Chen S."/>
            <person name="Glastad K.M."/>
            <person name="Werren J.H."/>
            <person name="Vineis J.H."/>
            <person name="Bowen J.L."/>
            <person name="Friedrich M."/>
            <person name="Jones J."/>
            <person name="Robertson H.M."/>
            <person name="Feyereisen R."/>
            <person name="Mechler-Hickson A."/>
            <person name="Mathers N."/>
            <person name="Lee C.E."/>
            <person name="Colbourne J.K."/>
            <person name="Biales A."/>
            <person name="Johnston J.S."/>
            <person name="Wellborn G.A."/>
            <person name="Rosendale A.J."/>
            <person name="Cridge A.G."/>
            <person name="Munoz-Torres M.C."/>
            <person name="Bain P.A."/>
            <person name="Manny A.R."/>
            <person name="Major K.M."/>
            <person name="Lambert F.N."/>
            <person name="Vulpe C.D."/>
            <person name="Tuck P."/>
            <person name="Blalock B.J."/>
            <person name="Lin Y.-Y."/>
            <person name="Smith M.E."/>
            <person name="Ochoa-Acuna H."/>
            <person name="Chen M.-J.M."/>
            <person name="Childers C.P."/>
            <person name="Qu J."/>
            <person name="Dugan S."/>
            <person name="Lee S.L."/>
            <person name="Chao H."/>
            <person name="Dinh H."/>
            <person name="Han Y."/>
            <person name="Doddapaneni H."/>
            <person name="Worley K.C."/>
            <person name="Muzny D.M."/>
            <person name="Gibbs R.A."/>
            <person name="Richards S."/>
        </authorList>
    </citation>
    <scope>NUCLEOTIDE SEQUENCE</scope>
    <source>
        <strain evidence="1">HAZT.00-mixed</strain>
        <tissue evidence="1">Whole organism</tissue>
    </source>
</reference>
<gene>
    <name evidence="1" type="ORF">HAZT_HAZT005487</name>
</gene>
<evidence type="ECO:0000313" key="1">
    <source>
        <dbReference type="EMBL" id="KAA0188815.1"/>
    </source>
</evidence>
<protein>
    <submittedName>
        <fullName evidence="1">Uncharacterized protein</fullName>
    </submittedName>
</protein>
<sequence length="71" mass="8331">MGSPREKRGPFCPKQHLRLMQAMSALGSKNKLNIWRYVGSRLIKLRKSQWRDRNLDVIQKKVAEKQLLGLK</sequence>
<name>A0A6A0GWD4_HYAAZ</name>
<dbReference type="AlphaFoldDB" id="A0A6A0GWD4"/>
<organism evidence="1">
    <name type="scientific">Hyalella azteca</name>
    <name type="common">Amphipod</name>
    <dbReference type="NCBI Taxonomy" id="294128"/>
    <lineage>
        <taxon>Eukaryota</taxon>
        <taxon>Metazoa</taxon>
        <taxon>Ecdysozoa</taxon>
        <taxon>Arthropoda</taxon>
        <taxon>Crustacea</taxon>
        <taxon>Multicrustacea</taxon>
        <taxon>Malacostraca</taxon>
        <taxon>Eumalacostraca</taxon>
        <taxon>Peracarida</taxon>
        <taxon>Amphipoda</taxon>
        <taxon>Senticaudata</taxon>
        <taxon>Talitrida</taxon>
        <taxon>Talitroidea</taxon>
        <taxon>Hyalellidae</taxon>
        <taxon>Hyalella</taxon>
    </lineage>
</organism>